<feature type="domain" description="Response regulatory" evidence="2">
    <location>
        <begin position="4"/>
        <end position="131"/>
    </location>
</feature>
<dbReference type="RefSeq" id="WP_130855229.1">
    <property type="nucleotide sequence ID" value="NZ_JBHLWO010000002.1"/>
</dbReference>
<sequence length="135" mass="15189">MMFSFLVIDDDDLDGLIAKKFISLTGKAKNVLLMQSGREALDHLAAFELTTVDATWIIVLDLMMPGMDGFQFLDEFSKLPASVKQHFRIMILTLSSDPYRLKKLAHYATVNAVLEKPITLDKLNSTLARIEQTIV</sequence>
<evidence type="ECO:0000313" key="4">
    <source>
        <dbReference type="Proteomes" id="UP001589774"/>
    </source>
</evidence>
<dbReference type="InterPro" id="IPR052893">
    <property type="entry name" value="TCS_response_regulator"/>
</dbReference>
<name>A0ABV6HMU8_9SPHI</name>
<dbReference type="PANTHER" id="PTHR44520">
    <property type="entry name" value="RESPONSE REGULATOR RCP1-RELATED"/>
    <property type="match status" value="1"/>
</dbReference>
<protein>
    <submittedName>
        <fullName evidence="3">Response regulator</fullName>
    </submittedName>
</protein>
<keyword evidence="1" id="KW-0597">Phosphoprotein</keyword>
<dbReference type="InterPro" id="IPR001789">
    <property type="entry name" value="Sig_transdc_resp-reg_receiver"/>
</dbReference>
<feature type="modified residue" description="4-aspartylphosphate" evidence="1">
    <location>
        <position position="61"/>
    </location>
</feature>
<dbReference type="EMBL" id="JBHLWO010000002">
    <property type="protein sequence ID" value="MFC0320196.1"/>
    <property type="molecule type" value="Genomic_DNA"/>
</dbReference>
<organism evidence="3 4">
    <name type="scientific">Olivibacter oleidegradans</name>
    <dbReference type="NCBI Taxonomy" id="760123"/>
    <lineage>
        <taxon>Bacteria</taxon>
        <taxon>Pseudomonadati</taxon>
        <taxon>Bacteroidota</taxon>
        <taxon>Sphingobacteriia</taxon>
        <taxon>Sphingobacteriales</taxon>
        <taxon>Sphingobacteriaceae</taxon>
        <taxon>Olivibacter</taxon>
    </lineage>
</organism>
<dbReference type="Proteomes" id="UP001589774">
    <property type="component" value="Unassembled WGS sequence"/>
</dbReference>
<dbReference type="PANTHER" id="PTHR44520:SF2">
    <property type="entry name" value="RESPONSE REGULATOR RCP1"/>
    <property type="match status" value="1"/>
</dbReference>
<evidence type="ECO:0000256" key="1">
    <source>
        <dbReference type="PROSITE-ProRule" id="PRU00169"/>
    </source>
</evidence>
<keyword evidence="4" id="KW-1185">Reference proteome</keyword>
<reference evidence="3 4" key="1">
    <citation type="submission" date="2024-09" db="EMBL/GenBank/DDBJ databases">
        <authorList>
            <person name="Sun Q."/>
            <person name="Mori K."/>
        </authorList>
    </citation>
    <scope>NUCLEOTIDE SEQUENCE [LARGE SCALE GENOMIC DNA]</scope>
    <source>
        <strain evidence="3 4">CCM 7765</strain>
    </source>
</reference>
<dbReference type="Gene3D" id="3.40.50.2300">
    <property type="match status" value="1"/>
</dbReference>
<dbReference type="Pfam" id="PF00072">
    <property type="entry name" value="Response_reg"/>
    <property type="match status" value="1"/>
</dbReference>
<dbReference type="PROSITE" id="PS50110">
    <property type="entry name" value="RESPONSE_REGULATORY"/>
    <property type="match status" value="1"/>
</dbReference>
<dbReference type="SUPFAM" id="SSF52172">
    <property type="entry name" value="CheY-like"/>
    <property type="match status" value="1"/>
</dbReference>
<proteinExistence type="predicted"/>
<evidence type="ECO:0000313" key="3">
    <source>
        <dbReference type="EMBL" id="MFC0320196.1"/>
    </source>
</evidence>
<gene>
    <name evidence="3" type="ORF">ACFFI0_17860</name>
</gene>
<dbReference type="InterPro" id="IPR011006">
    <property type="entry name" value="CheY-like_superfamily"/>
</dbReference>
<comment type="caution">
    <text evidence="3">The sequence shown here is derived from an EMBL/GenBank/DDBJ whole genome shotgun (WGS) entry which is preliminary data.</text>
</comment>
<evidence type="ECO:0000259" key="2">
    <source>
        <dbReference type="PROSITE" id="PS50110"/>
    </source>
</evidence>
<dbReference type="SMART" id="SM00448">
    <property type="entry name" value="REC"/>
    <property type="match status" value="1"/>
</dbReference>
<accession>A0ABV6HMU8</accession>